<feature type="region of interest" description="Disordered" evidence="1">
    <location>
        <begin position="124"/>
        <end position="157"/>
    </location>
</feature>
<feature type="region of interest" description="Disordered" evidence="1">
    <location>
        <begin position="1"/>
        <end position="28"/>
    </location>
</feature>
<dbReference type="Proteomes" id="UP001465976">
    <property type="component" value="Unassembled WGS sequence"/>
</dbReference>
<feature type="compositionally biased region" description="Low complexity" evidence="1">
    <location>
        <begin position="128"/>
        <end position="145"/>
    </location>
</feature>
<evidence type="ECO:0000256" key="1">
    <source>
        <dbReference type="SAM" id="MobiDB-lite"/>
    </source>
</evidence>
<protein>
    <submittedName>
        <fullName evidence="2">Uncharacterized protein</fullName>
    </submittedName>
</protein>
<dbReference type="EMBL" id="JBAHYK010000980">
    <property type="protein sequence ID" value="KAL0570173.1"/>
    <property type="molecule type" value="Genomic_DNA"/>
</dbReference>
<name>A0ABR3F4L1_9AGAR</name>
<comment type="caution">
    <text evidence="2">The sequence shown here is derived from an EMBL/GenBank/DDBJ whole genome shotgun (WGS) entry which is preliminary data.</text>
</comment>
<organism evidence="2 3">
    <name type="scientific">Marasmius crinis-equi</name>
    <dbReference type="NCBI Taxonomy" id="585013"/>
    <lineage>
        <taxon>Eukaryota</taxon>
        <taxon>Fungi</taxon>
        <taxon>Dikarya</taxon>
        <taxon>Basidiomycota</taxon>
        <taxon>Agaricomycotina</taxon>
        <taxon>Agaricomycetes</taxon>
        <taxon>Agaricomycetidae</taxon>
        <taxon>Agaricales</taxon>
        <taxon>Marasmiineae</taxon>
        <taxon>Marasmiaceae</taxon>
        <taxon>Marasmius</taxon>
    </lineage>
</organism>
<feature type="compositionally biased region" description="Polar residues" evidence="1">
    <location>
        <begin position="1"/>
        <end position="26"/>
    </location>
</feature>
<proteinExistence type="predicted"/>
<gene>
    <name evidence="2" type="ORF">V5O48_011792</name>
</gene>
<sequence length="268" mass="30069">MTHARNSSPIPELAANQSKPTGSSEPSAYPHKVAIHLAHSCLPSIARFQLPSNTLRCRRFIQFARSRSRNKDYLEALQTVERLLALTEVALRNFYKSSGSGDPDEYPISEQPTRSGELADEIWDDNDASSTSSDSWPTSTSTSASYQGDTDAFSISDSEPSTPYLAPLTGDWKWIADLIVLFSEALDSGRCDMIVNPQRNSWSKFMEARHGDWLAGDDASLALDHRDSFDQELRCSSFDFTRYVEELLMPGRRYGMLLQVVESQRLML</sequence>
<evidence type="ECO:0000313" key="3">
    <source>
        <dbReference type="Proteomes" id="UP001465976"/>
    </source>
</evidence>
<accession>A0ABR3F4L1</accession>
<reference evidence="2 3" key="1">
    <citation type="submission" date="2024-02" db="EMBL/GenBank/DDBJ databases">
        <title>A draft genome for the cacao thread blight pathogen Marasmius crinis-equi.</title>
        <authorList>
            <person name="Cohen S.P."/>
            <person name="Baruah I.K."/>
            <person name="Amoako-Attah I."/>
            <person name="Bukari Y."/>
            <person name="Meinhardt L.W."/>
            <person name="Bailey B.A."/>
        </authorList>
    </citation>
    <scope>NUCLEOTIDE SEQUENCE [LARGE SCALE GENOMIC DNA]</scope>
    <source>
        <strain evidence="2 3">GH-76</strain>
    </source>
</reference>
<evidence type="ECO:0000313" key="2">
    <source>
        <dbReference type="EMBL" id="KAL0570173.1"/>
    </source>
</evidence>
<keyword evidence="3" id="KW-1185">Reference proteome</keyword>